<gene>
    <name evidence="9" type="primary">cobB</name>
    <name evidence="12" type="ORF">J1C48_04145</name>
</gene>
<dbReference type="GO" id="GO:0005524">
    <property type="term" value="F:ATP binding"/>
    <property type="evidence" value="ECO:0007669"/>
    <property type="project" value="UniProtKB-UniRule"/>
</dbReference>
<sequence length="437" mass="45730">MAGLMIAAPSSGAGKTTATLALIAALRVAGHRVTSAKAGPDYIDPAFHAAASGAVCVNLDPFAMRPGLIAALADRQGAAADCFVIEAMMGLFDGAADGRGSAADLAAMLDAKIVLVVDCARQSHSVAALVAGFHNFRAGTRLAGLILNRVGSPRHLEMLTEALRPLGLPVLAALPRREDLKLSDRHLGLVQAGEHADLAGFLKRAGSWMTENADLDQLALLARPAAGRDRPAMPPLPPLGQTIAIARDAAFAFAYPHLLAGWRTAGAALSFFSPLADEAPARDCDALFLPGGYPELHAGRLAAADRFRAGCHAAAARGALVYGECGGYMALGDGLIDAEGARHPMLGLLPLETSFAERRRHLGYRRLTPLGGTPFKGELMGEEELMGHEFHYATTIREKAGAPRLFAARDALGADLGAVGLRHGRVMGSFCHVIDRQ</sequence>
<dbReference type="PROSITE" id="PS51274">
    <property type="entry name" value="GATASE_COBBQ"/>
    <property type="match status" value="1"/>
</dbReference>
<dbReference type="InterPro" id="IPR027417">
    <property type="entry name" value="P-loop_NTPase"/>
</dbReference>
<dbReference type="RefSeq" id="WP_207256451.1">
    <property type="nucleotide sequence ID" value="NZ_JAFMPP010000002.1"/>
</dbReference>
<evidence type="ECO:0000313" key="12">
    <source>
        <dbReference type="EMBL" id="MBO0661757.1"/>
    </source>
</evidence>
<protein>
    <recommendedName>
        <fullName evidence="9">Hydrogenobyrinate a,c-diamide synthase</fullName>
        <ecNumber evidence="9">6.3.5.9</ecNumber>
    </recommendedName>
    <alternativeName>
        <fullName evidence="9">Hydrogenobyrinic acid a,c-diamide synthase</fullName>
    </alternativeName>
</protein>
<keyword evidence="4 9" id="KW-0436">Ligase</keyword>
<dbReference type="PANTHER" id="PTHR43873">
    <property type="entry name" value="COBYRINATE A,C-DIAMIDE SYNTHASE"/>
    <property type="match status" value="1"/>
</dbReference>
<keyword evidence="7 9" id="KW-0460">Magnesium</keyword>
<dbReference type="HAMAP" id="MF_00027">
    <property type="entry name" value="CobB_CbiA"/>
    <property type="match status" value="1"/>
</dbReference>
<dbReference type="EMBL" id="JAFMPP010000002">
    <property type="protein sequence ID" value="MBO0661757.1"/>
    <property type="molecule type" value="Genomic_DNA"/>
</dbReference>
<name>A0A939FYA1_9HYPH</name>
<dbReference type="NCBIfam" id="NF002204">
    <property type="entry name" value="PRK01077.1"/>
    <property type="match status" value="1"/>
</dbReference>
<comment type="caution">
    <text evidence="12">The sequence shown here is derived from an EMBL/GenBank/DDBJ whole genome shotgun (WGS) entry which is preliminary data.</text>
</comment>
<accession>A0A939FYA1</accession>
<dbReference type="Pfam" id="PF07685">
    <property type="entry name" value="GATase_3"/>
    <property type="match status" value="1"/>
</dbReference>
<keyword evidence="8 9" id="KW-0315">Glutamine amidotransferase</keyword>
<evidence type="ECO:0000256" key="4">
    <source>
        <dbReference type="ARBA" id="ARBA00022598"/>
    </source>
</evidence>
<dbReference type="EC" id="6.3.5.9" evidence="9"/>
<dbReference type="SUPFAM" id="SSF52540">
    <property type="entry name" value="P-loop containing nucleoside triphosphate hydrolases"/>
    <property type="match status" value="1"/>
</dbReference>
<evidence type="ECO:0000256" key="6">
    <source>
        <dbReference type="ARBA" id="ARBA00022840"/>
    </source>
</evidence>
<evidence type="ECO:0000256" key="7">
    <source>
        <dbReference type="ARBA" id="ARBA00022842"/>
    </source>
</evidence>
<reference evidence="12" key="1">
    <citation type="submission" date="2021-03" db="EMBL/GenBank/DDBJ databases">
        <title>Whole genome sequence of Jiella sp. CQZ9-1.</title>
        <authorList>
            <person name="Tuo L."/>
        </authorList>
    </citation>
    <scope>NUCLEOTIDE SEQUENCE</scope>
    <source>
        <strain evidence="12">CQZ9-1</strain>
    </source>
</reference>
<feature type="site" description="Increases nucleophilicity of active site Cys" evidence="9">
    <location>
        <position position="432"/>
    </location>
</feature>
<evidence type="ECO:0000256" key="5">
    <source>
        <dbReference type="ARBA" id="ARBA00022741"/>
    </source>
</evidence>
<evidence type="ECO:0000256" key="2">
    <source>
        <dbReference type="ARBA" id="ARBA00006205"/>
    </source>
</evidence>
<comment type="similarity">
    <text evidence="9">Belongs to the CobB/CbiA family.</text>
</comment>
<keyword evidence="13" id="KW-1185">Reference proteome</keyword>
<evidence type="ECO:0000313" key="13">
    <source>
        <dbReference type="Proteomes" id="UP000664122"/>
    </source>
</evidence>
<dbReference type="Gene3D" id="3.40.50.300">
    <property type="entry name" value="P-loop containing nucleotide triphosphate hydrolases"/>
    <property type="match status" value="1"/>
</dbReference>
<comment type="catalytic activity">
    <reaction evidence="9">
        <text>hydrogenobyrinate + 2 L-glutamine + 2 ATP + 2 H2O = hydrogenobyrinate a,c-diamide + 2 L-glutamate + 2 ADP + 2 phosphate + 2 H(+)</text>
        <dbReference type="Rhea" id="RHEA:12544"/>
        <dbReference type="ChEBI" id="CHEBI:15377"/>
        <dbReference type="ChEBI" id="CHEBI:15378"/>
        <dbReference type="ChEBI" id="CHEBI:29985"/>
        <dbReference type="ChEBI" id="CHEBI:30616"/>
        <dbReference type="ChEBI" id="CHEBI:43474"/>
        <dbReference type="ChEBI" id="CHEBI:58359"/>
        <dbReference type="ChEBI" id="CHEBI:77873"/>
        <dbReference type="ChEBI" id="CHEBI:77874"/>
        <dbReference type="ChEBI" id="CHEBI:456216"/>
        <dbReference type="EC" id="6.3.5.9"/>
    </reaction>
</comment>
<dbReference type="Proteomes" id="UP000664122">
    <property type="component" value="Unassembled WGS sequence"/>
</dbReference>
<dbReference type="GO" id="GO:0042242">
    <property type="term" value="F:cobyrinic acid a,c-diamide synthase activity"/>
    <property type="evidence" value="ECO:0007669"/>
    <property type="project" value="InterPro"/>
</dbReference>
<dbReference type="Pfam" id="PF01656">
    <property type="entry name" value="CbiA"/>
    <property type="match status" value="1"/>
</dbReference>
<comment type="domain">
    <text evidence="9">Comprises of two domains. The C-terminal domain contains the binding site for glutamine and catalyzes the hydrolysis of this substrate to glutamate and ammonia. The N-terminal domain is anticipated to bind ATP and hydrogenobyrinate and catalyzes the ultimate synthesis of the diamide product. The ammonia produced via the glutaminase domain is probably translocated to the adjacent domain via a molecular tunnel, where it reacts with an activated intermediate.</text>
</comment>
<comment type="miscellaneous">
    <text evidence="9">The a and c carboxylates of hydrogenobyrinate are activated for nucleophilic attack via formation of a phosphorylated intermediate by ATP. CobB catalyzes first the amidation of the c-carboxylate, and then that of the a-carboxylate.</text>
</comment>
<dbReference type="SUPFAM" id="SSF52317">
    <property type="entry name" value="Class I glutamine amidotransferase-like"/>
    <property type="match status" value="1"/>
</dbReference>
<organism evidence="12 13">
    <name type="scientific">Jiella flava</name>
    <dbReference type="NCBI Taxonomy" id="2816857"/>
    <lineage>
        <taxon>Bacteria</taxon>
        <taxon>Pseudomonadati</taxon>
        <taxon>Pseudomonadota</taxon>
        <taxon>Alphaproteobacteria</taxon>
        <taxon>Hyphomicrobiales</taxon>
        <taxon>Aurantimonadaceae</taxon>
        <taxon>Jiella</taxon>
    </lineage>
</organism>
<evidence type="ECO:0000256" key="9">
    <source>
        <dbReference type="HAMAP-Rule" id="MF_00027"/>
    </source>
</evidence>
<dbReference type="PANTHER" id="PTHR43873:SF1">
    <property type="entry name" value="COBYRINATE A,C-DIAMIDE SYNTHASE"/>
    <property type="match status" value="1"/>
</dbReference>
<evidence type="ECO:0000256" key="3">
    <source>
        <dbReference type="ARBA" id="ARBA00022573"/>
    </source>
</evidence>
<evidence type="ECO:0000259" key="11">
    <source>
        <dbReference type="Pfam" id="PF07685"/>
    </source>
</evidence>
<feature type="domain" description="CobQ/CobB/MinD/ParA nucleotide binding" evidence="10">
    <location>
        <begin position="4"/>
        <end position="187"/>
    </location>
</feature>
<dbReference type="InterPro" id="IPR002586">
    <property type="entry name" value="CobQ/CobB/MinD/ParA_Nub-bd_dom"/>
</dbReference>
<feature type="domain" description="CobB/CobQ-like glutamine amidotransferase" evidence="11">
    <location>
        <begin position="242"/>
        <end position="434"/>
    </location>
</feature>
<comment type="pathway">
    <text evidence="9">Cofactor biosynthesis; adenosylcobalamin biosynthesis; cob(II)yrinate a,c-diamide from precorrin-2 (aerobic route): step 9/10.</text>
</comment>
<keyword evidence="6 9" id="KW-0067">ATP-binding</keyword>
<evidence type="ECO:0000259" key="10">
    <source>
        <dbReference type="Pfam" id="PF01656"/>
    </source>
</evidence>
<dbReference type="NCBIfam" id="TIGR00379">
    <property type="entry name" value="cobB"/>
    <property type="match status" value="1"/>
</dbReference>
<dbReference type="AlphaFoldDB" id="A0A939FYA1"/>
<feature type="active site" description="Nucleophile" evidence="9">
    <location>
        <position position="325"/>
    </location>
</feature>
<dbReference type="GO" id="GO:0043802">
    <property type="term" value="F:hydrogenobyrinic acid a,c-diamide synthase (glutamine-hydrolysing) activity"/>
    <property type="evidence" value="ECO:0007669"/>
    <property type="project" value="UniProtKB-UniRule"/>
</dbReference>
<comment type="similarity">
    <text evidence="2">Belongs to the CobB/CobQ family. CobQ subfamily.</text>
</comment>
<keyword evidence="3 9" id="KW-0169">Cobalamin biosynthesis</keyword>
<dbReference type="InterPro" id="IPR011698">
    <property type="entry name" value="GATase_3"/>
</dbReference>
<dbReference type="InterPro" id="IPR029062">
    <property type="entry name" value="Class_I_gatase-like"/>
</dbReference>
<proteinExistence type="inferred from homology"/>
<dbReference type="Gene3D" id="3.40.50.880">
    <property type="match status" value="1"/>
</dbReference>
<evidence type="ECO:0000256" key="8">
    <source>
        <dbReference type="ARBA" id="ARBA00022962"/>
    </source>
</evidence>
<dbReference type="InterPro" id="IPR004484">
    <property type="entry name" value="CbiA/CobB_synth"/>
</dbReference>
<comment type="cofactor">
    <cofactor evidence="1 9">
        <name>Mg(2+)</name>
        <dbReference type="ChEBI" id="CHEBI:18420"/>
    </cofactor>
</comment>
<keyword evidence="5 9" id="KW-0547">Nucleotide-binding</keyword>
<evidence type="ECO:0000256" key="1">
    <source>
        <dbReference type="ARBA" id="ARBA00001946"/>
    </source>
</evidence>
<dbReference type="GO" id="GO:0009236">
    <property type="term" value="P:cobalamin biosynthetic process"/>
    <property type="evidence" value="ECO:0007669"/>
    <property type="project" value="UniProtKB-UniRule"/>
</dbReference>
<comment type="function">
    <text evidence="9">Catalyzes the ATP-dependent amidation of the two carboxylate groups at positions a and c of hydrogenobyrinate, using either L-glutamine or ammonia as the nitrogen source.</text>
</comment>